<dbReference type="InterPro" id="IPR020471">
    <property type="entry name" value="AKR"/>
</dbReference>
<evidence type="ECO:0000259" key="3">
    <source>
        <dbReference type="Pfam" id="PF00248"/>
    </source>
</evidence>
<name>A0A7S4NB71_9STRA</name>
<dbReference type="InterPro" id="IPR036812">
    <property type="entry name" value="NAD(P)_OxRdtase_dom_sf"/>
</dbReference>
<proteinExistence type="predicted"/>
<dbReference type="Pfam" id="PF00248">
    <property type="entry name" value="Aldo_ket_red"/>
    <property type="match status" value="1"/>
</dbReference>
<dbReference type="PRINTS" id="PR00069">
    <property type="entry name" value="ALDKETRDTASE"/>
</dbReference>
<evidence type="ECO:0000313" key="4">
    <source>
        <dbReference type="EMBL" id="CAE2276327.1"/>
    </source>
</evidence>
<feature type="transmembrane region" description="Helical" evidence="2">
    <location>
        <begin position="67"/>
        <end position="84"/>
    </location>
</feature>
<keyword evidence="2" id="KW-0472">Membrane</keyword>
<dbReference type="Gene3D" id="3.20.20.100">
    <property type="entry name" value="NADP-dependent oxidoreductase domain"/>
    <property type="match status" value="1"/>
</dbReference>
<gene>
    <name evidence="4" type="ORF">OAUR00152_LOCUS35069</name>
</gene>
<evidence type="ECO:0000256" key="2">
    <source>
        <dbReference type="SAM" id="Phobius"/>
    </source>
</evidence>
<feature type="region of interest" description="Disordered" evidence="1">
    <location>
        <begin position="1"/>
        <end position="24"/>
    </location>
</feature>
<organism evidence="4">
    <name type="scientific">Odontella aurita</name>
    <dbReference type="NCBI Taxonomy" id="265563"/>
    <lineage>
        <taxon>Eukaryota</taxon>
        <taxon>Sar</taxon>
        <taxon>Stramenopiles</taxon>
        <taxon>Ochrophyta</taxon>
        <taxon>Bacillariophyta</taxon>
        <taxon>Mediophyceae</taxon>
        <taxon>Biddulphiophycidae</taxon>
        <taxon>Eupodiscales</taxon>
        <taxon>Odontellaceae</taxon>
        <taxon>Odontella</taxon>
    </lineage>
</organism>
<protein>
    <recommendedName>
        <fullName evidence="3">NADP-dependent oxidoreductase domain-containing protein</fullName>
    </recommendedName>
</protein>
<dbReference type="InterPro" id="IPR023210">
    <property type="entry name" value="NADP_OxRdtase_dom"/>
</dbReference>
<dbReference type="PANTHER" id="PTHR11732">
    <property type="entry name" value="ALDO/KETO REDUCTASE"/>
    <property type="match status" value="1"/>
</dbReference>
<keyword evidence="2" id="KW-1133">Transmembrane helix</keyword>
<dbReference type="GO" id="GO:0016491">
    <property type="term" value="F:oxidoreductase activity"/>
    <property type="evidence" value="ECO:0007669"/>
    <property type="project" value="InterPro"/>
</dbReference>
<keyword evidence="2" id="KW-0812">Transmembrane</keyword>
<accession>A0A7S4NB71</accession>
<evidence type="ECO:0000256" key="1">
    <source>
        <dbReference type="SAM" id="MobiDB-lite"/>
    </source>
</evidence>
<dbReference type="EMBL" id="HBKQ01050832">
    <property type="protein sequence ID" value="CAE2276327.1"/>
    <property type="molecule type" value="Transcribed_RNA"/>
</dbReference>
<dbReference type="AlphaFoldDB" id="A0A7S4NB71"/>
<sequence length="386" mass="43119">MMVKDEPSAVQRKRGTEKKAARTTKEGIEGCDITFNNARHHDDGEGGSKGKGRRTLHGLNAISQRPIVLLVAVAMVVLVLRLTYSSAPVMYRRDLLRQRAGMGTIIYGTAWKGPDTSRLVAEAIRAGFRHVATAARHGNYNESGVGDGWTTAVADMGLAREDIFIQTMFVPFGSADLASGNHKAANIEEEVRSSVHTSLANLRTSYLDIVLYHNVKNKLEPIENMMAGWRVLESFVDDGTIRYLGITNCHDLNYLQSVYNQSRVKPVIVQNRFHKNRQFGVPLYPFLQEKNITWQMFWVLTGNGGVLNKDVTKQLSEARNLTPHTFMYAFVLSLGGSPMIGTKSRQHMDEDLKVAKQFDDKGTQAFFEDDKDRQKFAAALGKPDLI</sequence>
<reference evidence="4" key="1">
    <citation type="submission" date="2021-01" db="EMBL/GenBank/DDBJ databases">
        <authorList>
            <person name="Corre E."/>
            <person name="Pelletier E."/>
            <person name="Niang G."/>
            <person name="Scheremetjew M."/>
            <person name="Finn R."/>
            <person name="Kale V."/>
            <person name="Holt S."/>
            <person name="Cochrane G."/>
            <person name="Meng A."/>
            <person name="Brown T."/>
            <person name="Cohen L."/>
        </authorList>
    </citation>
    <scope>NUCLEOTIDE SEQUENCE</scope>
    <source>
        <strain evidence="4">Isolate 1302-5</strain>
    </source>
</reference>
<feature type="domain" description="NADP-dependent oxidoreductase" evidence="3">
    <location>
        <begin position="103"/>
        <end position="356"/>
    </location>
</feature>
<dbReference type="SUPFAM" id="SSF51430">
    <property type="entry name" value="NAD(P)-linked oxidoreductase"/>
    <property type="match status" value="1"/>
</dbReference>